<protein>
    <submittedName>
        <fullName evidence="2">Uncharacterized protein</fullName>
    </submittedName>
</protein>
<comment type="caution">
    <text evidence="2">The sequence shown here is derived from an EMBL/GenBank/DDBJ whole genome shotgun (WGS) entry which is preliminary data.</text>
</comment>
<evidence type="ECO:0000256" key="1">
    <source>
        <dbReference type="SAM" id="MobiDB-lite"/>
    </source>
</evidence>
<accession>A0A1F5YXY8</accession>
<reference evidence="2 3" key="1">
    <citation type="journal article" date="2016" name="Nat. Commun.">
        <title>Thousands of microbial genomes shed light on interconnected biogeochemical processes in an aquifer system.</title>
        <authorList>
            <person name="Anantharaman K."/>
            <person name="Brown C.T."/>
            <person name="Hug L.A."/>
            <person name="Sharon I."/>
            <person name="Castelle C.J."/>
            <person name="Probst A.J."/>
            <person name="Thomas B.C."/>
            <person name="Singh A."/>
            <person name="Wilkins M.J."/>
            <person name="Karaoz U."/>
            <person name="Brodie E.L."/>
            <person name="Williams K.H."/>
            <person name="Hubbard S.S."/>
            <person name="Banfield J.F."/>
        </authorList>
    </citation>
    <scope>NUCLEOTIDE SEQUENCE [LARGE SCALE GENOMIC DNA]</scope>
</reference>
<dbReference type="AlphaFoldDB" id="A0A1F5YXY8"/>
<dbReference type="EMBL" id="MFIX01000092">
    <property type="protein sequence ID" value="OGG04752.1"/>
    <property type="molecule type" value="Genomic_DNA"/>
</dbReference>
<feature type="region of interest" description="Disordered" evidence="1">
    <location>
        <begin position="64"/>
        <end position="83"/>
    </location>
</feature>
<proteinExistence type="predicted"/>
<gene>
    <name evidence="2" type="ORF">A3F83_03460</name>
</gene>
<name>A0A1F5YXY8_9BACT</name>
<sequence length="83" mass="8777">MRWKNKVEAVQRLERLIGFAEHEMVAGAGQKNVGPGGIALAPAARNLLVDHLRILAGVKRCAGVGESQKRGHGGKASGPAKER</sequence>
<evidence type="ECO:0000313" key="2">
    <source>
        <dbReference type="EMBL" id="OGG04752.1"/>
    </source>
</evidence>
<dbReference type="Proteomes" id="UP000179129">
    <property type="component" value="Unassembled WGS sequence"/>
</dbReference>
<organism evidence="2 3">
    <name type="scientific">Candidatus Glassbacteria bacterium RIFCSPLOWO2_12_FULL_58_11</name>
    <dbReference type="NCBI Taxonomy" id="1817867"/>
    <lineage>
        <taxon>Bacteria</taxon>
        <taxon>Candidatus Glassiibacteriota</taxon>
    </lineage>
</organism>
<evidence type="ECO:0000313" key="3">
    <source>
        <dbReference type="Proteomes" id="UP000179129"/>
    </source>
</evidence>